<keyword evidence="5" id="KW-0808">Transferase</keyword>
<dbReference type="SUPFAM" id="SSF47384">
    <property type="entry name" value="Homodimeric domain of signal transducing histidine kinase"/>
    <property type="match status" value="1"/>
</dbReference>
<dbReference type="InterPro" id="IPR025201">
    <property type="entry name" value="KdpD_TM"/>
</dbReference>
<evidence type="ECO:0000256" key="13">
    <source>
        <dbReference type="SAM" id="Phobius"/>
    </source>
</evidence>
<dbReference type="InterPro" id="IPR036097">
    <property type="entry name" value="HisK_dim/P_sf"/>
</dbReference>
<evidence type="ECO:0000256" key="6">
    <source>
        <dbReference type="ARBA" id="ARBA00022692"/>
    </source>
</evidence>
<dbReference type="GO" id="GO:0005886">
    <property type="term" value="C:plasma membrane"/>
    <property type="evidence" value="ECO:0007669"/>
    <property type="project" value="TreeGrafter"/>
</dbReference>
<evidence type="ECO:0000256" key="8">
    <source>
        <dbReference type="ARBA" id="ARBA00022777"/>
    </source>
</evidence>
<evidence type="ECO:0000256" key="10">
    <source>
        <dbReference type="ARBA" id="ARBA00022989"/>
    </source>
</evidence>
<dbReference type="InterPro" id="IPR004358">
    <property type="entry name" value="Sig_transdc_His_kin-like_C"/>
</dbReference>
<evidence type="ECO:0000256" key="4">
    <source>
        <dbReference type="ARBA" id="ARBA00022553"/>
    </source>
</evidence>
<keyword evidence="8 15" id="KW-0418">Kinase</keyword>
<evidence type="ECO:0000259" key="14">
    <source>
        <dbReference type="PROSITE" id="PS50109"/>
    </source>
</evidence>
<dbReference type="AlphaFoldDB" id="A0A318GYY8"/>
<gene>
    <name evidence="15" type="ORF">C7444_10945</name>
</gene>
<evidence type="ECO:0000313" key="16">
    <source>
        <dbReference type="Proteomes" id="UP000247811"/>
    </source>
</evidence>
<keyword evidence="16" id="KW-1185">Reference proteome</keyword>
<dbReference type="Gene3D" id="1.20.120.620">
    <property type="entry name" value="Backbone structure of the membrane domain of e. Coli histidine kinase receptor kdpd"/>
    <property type="match status" value="1"/>
</dbReference>
<evidence type="ECO:0000256" key="9">
    <source>
        <dbReference type="ARBA" id="ARBA00022840"/>
    </source>
</evidence>
<dbReference type="EMBL" id="QJJS01000009">
    <property type="protein sequence ID" value="PXW95477.1"/>
    <property type="molecule type" value="Genomic_DNA"/>
</dbReference>
<dbReference type="InterPro" id="IPR052023">
    <property type="entry name" value="Histidine_kinase_KdpD"/>
</dbReference>
<feature type="transmembrane region" description="Helical" evidence="13">
    <location>
        <begin position="91"/>
        <end position="111"/>
    </location>
</feature>
<sequence>MSILLPRLASARTRVLLPLLAWLLAGLVMGALDGQVAVPSLALLLVLAGAVTAVWWPLPASMLASALALLAFNWTFVPPRQTFSIDLRQDAVLLLVLLAVNWIIAALMALLRRQVDLAEQATHQIGQLHALGGRLREADDPRGEAPLLGTQLEAVFDGASGGRVALMMLGDEDWPKNNDDAAVRWQGSPDADQRAGLWLCLREGRAMGPGTGWYEGLSAWYLPMRAHGACAGAALIAWTDAGAPLSHWRLHAQALCDQVGLALHRHRALRAQQRAQAQAQAQSMRSNLLASIAHDHRTPLSTILGAASALLEQSDRLDPHQQRQLAQVIVEQAQQLNRLTDNTLQLARLGGPAAVLRPDWESVEEIVGAALGRTRPRDPLRRVRARLDPDLPLVRAEAVLMAQLLDNLIDNALKYSPPGSPVEIRACGRGPWLVLAVRDRGAGVPPAWRERIFEVFERGEAPQPGTGAGVGLAVCRAIVQAHCGELRLRARGHGGSSFECWLPLPRELPPAWPGEAGLPPQEAP</sequence>
<reference evidence="15 16" key="1">
    <citation type="submission" date="2018-05" db="EMBL/GenBank/DDBJ databases">
        <title>Genomic Encyclopedia of Type Strains, Phase IV (KMG-IV): sequencing the most valuable type-strain genomes for metagenomic binning, comparative biology and taxonomic classification.</title>
        <authorList>
            <person name="Goeker M."/>
        </authorList>
    </citation>
    <scope>NUCLEOTIDE SEQUENCE [LARGE SCALE GENOMIC DNA]</scope>
    <source>
        <strain evidence="15 16">DSM 566</strain>
    </source>
</reference>
<dbReference type="Gene3D" id="3.30.565.10">
    <property type="entry name" value="Histidine kinase-like ATPase, C-terminal domain"/>
    <property type="match status" value="1"/>
</dbReference>
<evidence type="ECO:0000256" key="3">
    <source>
        <dbReference type="ARBA" id="ARBA00012438"/>
    </source>
</evidence>
<keyword evidence="4" id="KW-0597">Phosphoprotein</keyword>
<comment type="caution">
    <text evidence="15">The sequence shown here is derived from an EMBL/GenBank/DDBJ whole genome shotgun (WGS) entry which is preliminary data.</text>
</comment>
<proteinExistence type="predicted"/>
<dbReference type="Pfam" id="PF00512">
    <property type="entry name" value="HisKA"/>
    <property type="match status" value="1"/>
</dbReference>
<dbReference type="OrthoDB" id="9806130at2"/>
<feature type="transmembrane region" description="Helical" evidence="13">
    <location>
        <begin position="40"/>
        <end position="70"/>
    </location>
</feature>
<evidence type="ECO:0000256" key="11">
    <source>
        <dbReference type="ARBA" id="ARBA00023012"/>
    </source>
</evidence>
<organism evidence="15 16">
    <name type="scientific">Sphaerotilus hippei</name>
    <dbReference type="NCBI Taxonomy" id="744406"/>
    <lineage>
        <taxon>Bacteria</taxon>
        <taxon>Pseudomonadati</taxon>
        <taxon>Pseudomonadota</taxon>
        <taxon>Betaproteobacteria</taxon>
        <taxon>Burkholderiales</taxon>
        <taxon>Sphaerotilaceae</taxon>
        <taxon>Sphaerotilus</taxon>
    </lineage>
</organism>
<dbReference type="PANTHER" id="PTHR45569:SF1">
    <property type="entry name" value="SENSOR PROTEIN KDPD"/>
    <property type="match status" value="1"/>
</dbReference>
<dbReference type="InterPro" id="IPR036890">
    <property type="entry name" value="HATPase_C_sf"/>
</dbReference>
<dbReference type="GO" id="GO:0005524">
    <property type="term" value="F:ATP binding"/>
    <property type="evidence" value="ECO:0007669"/>
    <property type="project" value="UniProtKB-KW"/>
</dbReference>
<dbReference type="InterPro" id="IPR005467">
    <property type="entry name" value="His_kinase_dom"/>
</dbReference>
<dbReference type="CDD" id="cd00075">
    <property type="entry name" value="HATPase"/>
    <property type="match status" value="1"/>
</dbReference>
<evidence type="ECO:0000256" key="7">
    <source>
        <dbReference type="ARBA" id="ARBA00022741"/>
    </source>
</evidence>
<dbReference type="PANTHER" id="PTHR45569">
    <property type="entry name" value="SENSOR PROTEIN KDPD"/>
    <property type="match status" value="1"/>
</dbReference>
<dbReference type="InterPro" id="IPR029016">
    <property type="entry name" value="GAF-like_dom_sf"/>
</dbReference>
<dbReference type="InterPro" id="IPR003661">
    <property type="entry name" value="HisK_dim/P_dom"/>
</dbReference>
<keyword evidence="10 13" id="KW-1133">Transmembrane helix</keyword>
<keyword evidence="11" id="KW-0902">Two-component regulatory system</keyword>
<dbReference type="PROSITE" id="PS50109">
    <property type="entry name" value="HIS_KIN"/>
    <property type="match status" value="1"/>
</dbReference>
<protein>
    <recommendedName>
        <fullName evidence="3">histidine kinase</fullName>
        <ecNumber evidence="3">2.7.13.3</ecNumber>
    </recommendedName>
</protein>
<dbReference type="Proteomes" id="UP000247811">
    <property type="component" value="Unassembled WGS sequence"/>
</dbReference>
<feature type="domain" description="Histidine kinase" evidence="14">
    <location>
        <begin position="291"/>
        <end position="506"/>
    </location>
</feature>
<dbReference type="GO" id="GO:0000155">
    <property type="term" value="F:phosphorelay sensor kinase activity"/>
    <property type="evidence" value="ECO:0007669"/>
    <property type="project" value="InterPro"/>
</dbReference>
<name>A0A318GYY8_9BURK</name>
<keyword evidence="9" id="KW-0067">ATP-binding</keyword>
<keyword evidence="12 13" id="KW-0472">Membrane</keyword>
<evidence type="ECO:0000313" key="15">
    <source>
        <dbReference type="EMBL" id="PXW95477.1"/>
    </source>
</evidence>
<dbReference type="Gene3D" id="1.10.287.130">
    <property type="match status" value="1"/>
</dbReference>
<dbReference type="SUPFAM" id="SSF55874">
    <property type="entry name" value="ATPase domain of HSP90 chaperone/DNA topoisomerase II/histidine kinase"/>
    <property type="match status" value="1"/>
</dbReference>
<dbReference type="RefSeq" id="WP_110400916.1">
    <property type="nucleotide sequence ID" value="NZ_QJJS01000009.1"/>
</dbReference>
<accession>A0A318GYY8</accession>
<keyword evidence="6 13" id="KW-0812">Transmembrane</keyword>
<dbReference type="SMART" id="SM00388">
    <property type="entry name" value="HisKA"/>
    <property type="match status" value="1"/>
</dbReference>
<dbReference type="EC" id="2.7.13.3" evidence="3"/>
<dbReference type="InterPro" id="IPR038318">
    <property type="entry name" value="KdpD_sf"/>
</dbReference>
<evidence type="ECO:0000256" key="5">
    <source>
        <dbReference type="ARBA" id="ARBA00022679"/>
    </source>
</evidence>
<keyword evidence="7" id="KW-0547">Nucleotide-binding</keyword>
<dbReference type="SMART" id="SM00387">
    <property type="entry name" value="HATPase_c"/>
    <property type="match status" value="1"/>
</dbReference>
<comment type="subcellular location">
    <subcellularLocation>
        <location evidence="2">Membrane</location>
        <topology evidence="2">Multi-pass membrane protein</topology>
    </subcellularLocation>
</comment>
<evidence type="ECO:0000256" key="1">
    <source>
        <dbReference type="ARBA" id="ARBA00000085"/>
    </source>
</evidence>
<dbReference type="CDD" id="cd00082">
    <property type="entry name" value="HisKA"/>
    <property type="match status" value="1"/>
</dbReference>
<evidence type="ECO:0000256" key="12">
    <source>
        <dbReference type="ARBA" id="ARBA00023136"/>
    </source>
</evidence>
<dbReference type="Gene3D" id="3.30.450.40">
    <property type="match status" value="1"/>
</dbReference>
<comment type="catalytic activity">
    <reaction evidence="1">
        <text>ATP + protein L-histidine = ADP + protein N-phospho-L-histidine.</text>
        <dbReference type="EC" id="2.7.13.3"/>
    </reaction>
</comment>
<dbReference type="PRINTS" id="PR00344">
    <property type="entry name" value="BCTRLSENSOR"/>
</dbReference>
<dbReference type="InterPro" id="IPR003594">
    <property type="entry name" value="HATPase_dom"/>
</dbReference>
<dbReference type="Pfam" id="PF02518">
    <property type="entry name" value="HATPase_c"/>
    <property type="match status" value="1"/>
</dbReference>
<dbReference type="Pfam" id="PF13493">
    <property type="entry name" value="DUF4118"/>
    <property type="match status" value="1"/>
</dbReference>
<evidence type="ECO:0000256" key="2">
    <source>
        <dbReference type="ARBA" id="ARBA00004141"/>
    </source>
</evidence>